<dbReference type="PANTHER" id="PTHR33070">
    <property type="entry name" value="OS06G0725500 PROTEIN"/>
    <property type="match status" value="1"/>
</dbReference>
<proteinExistence type="predicted"/>
<accession>A0AA38TWT0</accession>
<dbReference type="Pfam" id="PF03087">
    <property type="entry name" value="BPS1"/>
    <property type="match status" value="1"/>
</dbReference>
<dbReference type="AlphaFoldDB" id="A0AA38TWT0"/>
<dbReference type="GO" id="GO:0048364">
    <property type="term" value="P:root development"/>
    <property type="evidence" value="ECO:0007669"/>
    <property type="project" value="InterPro"/>
</dbReference>
<gene>
    <name evidence="1" type="ORF">OSB04_000569</name>
</gene>
<organism evidence="1 2">
    <name type="scientific">Centaurea solstitialis</name>
    <name type="common">yellow star-thistle</name>
    <dbReference type="NCBI Taxonomy" id="347529"/>
    <lineage>
        <taxon>Eukaryota</taxon>
        <taxon>Viridiplantae</taxon>
        <taxon>Streptophyta</taxon>
        <taxon>Embryophyta</taxon>
        <taxon>Tracheophyta</taxon>
        <taxon>Spermatophyta</taxon>
        <taxon>Magnoliopsida</taxon>
        <taxon>eudicotyledons</taxon>
        <taxon>Gunneridae</taxon>
        <taxon>Pentapetalae</taxon>
        <taxon>asterids</taxon>
        <taxon>campanulids</taxon>
        <taxon>Asterales</taxon>
        <taxon>Asteraceae</taxon>
        <taxon>Carduoideae</taxon>
        <taxon>Cardueae</taxon>
        <taxon>Centaureinae</taxon>
        <taxon>Centaurea</taxon>
    </lineage>
</organism>
<protein>
    <recommendedName>
        <fullName evidence="3">DUF241 domain protein</fullName>
    </recommendedName>
</protein>
<reference evidence="1" key="1">
    <citation type="submission" date="2023-03" db="EMBL/GenBank/DDBJ databases">
        <title>Chromosome-scale reference genome and RAD-based genetic map of yellow starthistle (Centaurea solstitialis) reveal putative structural variation and QTLs associated with invader traits.</title>
        <authorList>
            <person name="Reatini B."/>
            <person name="Cang F.A."/>
            <person name="Jiang Q."/>
            <person name="Mckibben M.T.W."/>
            <person name="Barker M.S."/>
            <person name="Rieseberg L.H."/>
            <person name="Dlugosch K.M."/>
        </authorList>
    </citation>
    <scope>NUCLEOTIDE SEQUENCE</scope>
    <source>
        <strain evidence="1">CAN-66</strain>
        <tissue evidence="1">Leaf</tissue>
    </source>
</reference>
<dbReference type="EMBL" id="JARYMX010000001">
    <property type="protein sequence ID" value="KAJ9564603.1"/>
    <property type="molecule type" value="Genomic_DNA"/>
</dbReference>
<evidence type="ECO:0008006" key="3">
    <source>
        <dbReference type="Google" id="ProtNLM"/>
    </source>
</evidence>
<comment type="caution">
    <text evidence="1">The sequence shown here is derived from an EMBL/GenBank/DDBJ whole genome shotgun (WGS) entry which is preliminary data.</text>
</comment>
<dbReference type="GO" id="GO:0048367">
    <property type="term" value="P:shoot system development"/>
    <property type="evidence" value="ECO:0007669"/>
    <property type="project" value="InterPro"/>
</dbReference>
<dbReference type="PANTHER" id="PTHR33070:SF109">
    <property type="entry name" value="DOMAIN PROTEIN, PUTATIVE (DUF241)-RELATED"/>
    <property type="match status" value="1"/>
</dbReference>
<dbReference type="Proteomes" id="UP001172457">
    <property type="component" value="Chromosome 1"/>
</dbReference>
<dbReference type="InterPro" id="IPR004320">
    <property type="entry name" value="BPS1_pln"/>
</dbReference>
<sequence length="313" mass="34733">MASTFSSSENIHHFRSMSLPTISHPSTIQAEEEICKFRTWEASTSSVPTADTICGALNRLQGLYECVDGLLSLPLTQQALTHGQYTRLVNELLDKSISLMDICESTRDLVSQVKENARDIQSAVRRKKGDVSIATSFMKNLKKDTKKAISSLKQIDEKIGGQVPPIDLDHHVLSVIKVVRDVGVVRSSVYRSLLLFLSGSVAKSKSTRWSIVSKMIHKGTAEEKNQVQVFNGDLESLFEEMENGLECMFRSLIKTRASLLNILPLNILSTWAALSPWIKLNGMFSNSILSLARSKAQSSPYKISGSTWFASHI</sequence>
<evidence type="ECO:0000313" key="1">
    <source>
        <dbReference type="EMBL" id="KAJ9564603.1"/>
    </source>
</evidence>
<keyword evidence="2" id="KW-1185">Reference proteome</keyword>
<name>A0AA38TWT0_9ASTR</name>
<evidence type="ECO:0000313" key="2">
    <source>
        <dbReference type="Proteomes" id="UP001172457"/>
    </source>
</evidence>